<evidence type="ECO:0000256" key="6">
    <source>
        <dbReference type="ARBA" id="ARBA00047517"/>
    </source>
</evidence>
<name>A0ABU9YVK8_9RHOO</name>
<organism evidence="10 11">
    <name type="scientific">Uliginosibacterium sediminicola</name>
    <dbReference type="NCBI Taxonomy" id="2024550"/>
    <lineage>
        <taxon>Bacteria</taxon>
        <taxon>Pseudomonadati</taxon>
        <taxon>Pseudomonadota</taxon>
        <taxon>Betaproteobacteria</taxon>
        <taxon>Rhodocyclales</taxon>
        <taxon>Zoogloeaceae</taxon>
        <taxon>Uliginosibacterium</taxon>
    </lineage>
</organism>
<evidence type="ECO:0000256" key="2">
    <source>
        <dbReference type="ARBA" id="ARBA00009077"/>
    </source>
</evidence>
<evidence type="ECO:0000313" key="11">
    <source>
        <dbReference type="Proteomes" id="UP001410394"/>
    </source>
</evidence>
<dbReference type="InterPro" id="IPR000277">
    <property type="entry name" value="Cys/Met-Metab_PyrdxlP-dep_enz"/>
</dbReference>
<evidence type="ECO:0000256" key="7">
    <source>
        <dbReference type="ARBA" id="ARBA00047625"/>
    </source>
</evidence>
<dbReference type="InterPro" id="IPR054542">
    <property type="entry name" value="Cys_met_metab_PP"/>
</dbReference>
<dbReference type="Pfam" id="PF01053">
    <property type="entry name" value="Cys_Met_Meta_PP"/>
    <property type="match status" value="1"/>
</dbReference>
<dbReference type="PROSITE" id="PS00868">
    <property type="entry name" value="CYS_MET_METAB_PP"/>
    <property type="match status" value="1"/>
</dbReference>
<comment type="catalytic activity">
    <reaction evidence="6">
        <text>L,L-cystathionine + H2O = L-homocysteine + pyruvate + NH4(+)</text>
        <dbReference type="Rhea" id="RHEA:13965"/>
        <dbReference type="ChEBI" id="CHEBI:15361"/>
        <dbReference type="ChEBI" id="CHEBI:15377"/>
        <dbReference type="ChEBI" id="CHEBI:28938"/>
        <dbReference type="ChEBI" id="CHEBI:58161"/>
        <dbReference type="ChEBI" id="CHEBI:58199"/>
    </reaction>
</comment>
<evidence type="ECO:0000256" key="9">
    <source>
        <dbReference type="SAM" id="MobiDB-lite"/>
    </source>
</evidence>
<evidence type="ECO:0000313" key="10">
    <source>
        <dbReference type="EMBL" id="MEN3067586.1"/>
    </source>
</evidence>
<evidence type="ECO:0000256" key="3">
    <source>
        <dbReference type="ARBA" id="ARBA00022898"/>
    </source>
</evidence>
<comment type="pathway">
    <text evidence="5">Amino-acid biosynthesis; L-methionine biosynthesis via de novo pathway; L-homocysteine from L-cystathionine: step 1/1.</text>
</comment>
<keyword evidence="11" id="KW-1185">Reference proteome</keyword>
<protein>
    <submittedName>
        <fullName evidence="10">Cystathionine beta-lyase</fullName>
        <ecNumber evidence="10">4.4.1.13</ecNumber>
    </submittedName>
</protein>
<dbReference type="GO" id="GO:0047804">
    <property type="term" value="F:cysteine-S-conjugate beta-lyase activity"/>
    <property type="evidence" value="ECO:0007669"/>
    <property type="project" value="UniProtKB-EC"/>
</dbReference>
<keyword evidence="4 10" id="KW-0456">Lyase</keyword>
<dbReference type="EC" id="4.4.1.13" evidence="10"/>
<dbReference type="InterPro" id="IPR006233">
    <property type="entry name" value="Cys_b_lyase_bac"/>
</dbReference>
<reference evidence="10 11" key="1">
    <citation type="journal article" date="2018" name="Int. J. Syst. Evol. Microbiol.">
        <title>Uliginosibacterium sediminicola sp. nov., isolated from freshwater sediment.</title>
        <authorList>
            <person name="Hwang W.M."/>
            <person name="Kim S.M."/>
            <person name="Kang K."/>
            <person name="Ahn T.Y."/>
        </authorList>
    </citation>
    <scope>NUCLEOTIDE SEQUENCE [LARGE SCALE GENOMIC DNA]</scope>
    <source>
        <strain evidence="10 11">M1-21</strain>
    </source>
</reference>
<dbReference type="PANTHER" id="PTHR43500:SF1">
    <property type="entry name" value="CYSTATHIONINE BETA-LYASE-RELATED"/>
    <property type="match status" value="1"/>
</dbReference>
<dbReference type="Gene3D" id="3.90.1150.10">
    <property type="entry name" value="Aspartate Aminotransferase, domain 1"/>
    <property type="match status" value="1"/>
</dbReference>
<evidence type="ECO:0000256" key="1">
    <source>
        <dbReference type="ARBA" id="ARBA00001933"/>
    </source>
</evidence>
<dbReference type="EMBL" id="JBDIVE010000001">
    <property type="protein sequence ID" value="MEN3067586.1"/>
    <property type="molecule type" value="Genomic_DNA"/>
</dbReference>
<dbReference type="SUPFAM" id="SSF53383">
    <property type="entry name" value="PLP-dependent transferases"/>
    <property type="match status" value="1"/>
</dbReference>
<comment type="cofactor">
    <cofactor evidence="1 8">
        <name>pyridoxal 5'-phosphate</name>
        <dbReference type="ChEBI" id="CHEBI:597326"/>
    </cofactor>
</comment>
<evidence type="ECO:0000256" key="4">
    <source>
        <dbReference type="ARBA" id="ARBA00023239"/>
    </source>
</evidence>
<dbReference type="InterPro" id="IPR015422">
    <property type="entry name" value="PyrdxlP-dep_Trfase_small"/>
</dbReference>
<keyword evidence="3 8" id="KW-0663">Pyridoxal phosphate</keyword>
<gene>
    <name evidence="10" type="primary">metC</name>
    <name evidence="10" type="ORF">ABDB84_03780</name>
</gene>
<accession>A0ABU9YVK8</accession>
<dbReference type="PANTHER" id="PTHR43500">
    <property type="entry name" value="CYSTATHIONINE BETA-LYASE-RELATED"/>
    <property type="match status" value="1"/>
</dbReference>
<comment type="catalytic activity">
    <reaction evidence="7">
        <text>an S-substituted L-cysteine + H2O = a thiol + pyruvate + NH4(+)</text>
        <dbReference type="Rhea" id="RHEA:18121"/>
        <dbReference type="ChEBI" id="CHEBI:15361"/>
        <dbReference type="ChEBI" id="CHEBI:15377"/>
        <dbReference type="ChEBI" id="CHEBI:28938"/>
        <dbReference type="ChEBI" id="CHEBI:29256"/>
        <dbReference type="ChEBI" id="CHEBI:58717"/>
        <dbReference type="EC" id="4.4.1.13"/>
    </reaction>
</comment>
<dbReference type="InterPro" id="IPR015424">
    <property type="entry name" value="PyrdxlP-dep_Trfase"/>
</dbReference>
<evidence type="ECO:0000256" key="5">
    <source>
        <dbReference type="ARBA" id="ARBA00046315"/>
    </source>
</evidence>
<dbReference type="PIRSF" id="PIRSF001434">
    <property type="entry name" value="CGS"/>
    <property type="match status" value="1"/>
</dbReference>
<comment type="similarity">
    <text evidence="2 8">Belongs to the trans-sulfuration enzymes family.</text>
</comment>
<dbReference type="InterPro" id="IPR015421">
    <property type="entry name" value="PyrdxlP-dep_Trfase_major"/>
</dbReference>
<dbReference type="NCBIfam" id="TIGR01324">
    <property type="entry name" value="cysta_beta_ly_B"/>
    <property type="match status" value="1"/>
</dbReference>
<dbReference type="RefSeq" id="WP_345918348.1">
    <property type="nucleotide sequence ID" value="NZ_JBDIVE010000001.1"/>
</dbReference>
<evidence type="ECO:0000256" key="8">
    <source>
        <dbReference type="RuleBase" id="RU362118"/>
    </source>
</evidence>
<dbReference type="Proteomes" id="UP001410394">
    <property type="component" value="Unassembled WGS sequence"/>
</dbReference>
<comment type="caution">
    <text evidence="10">The sequence shown here is derived from an EMBL/GenBank/DDBJ whole genome shotgun (WGS) entry which is preliminary data.</text>
</comment>
<feature type="region of interest" description="Disordered" evidence="9">
    <location>
        <begin position="403"/>
        <end position="429"/>
    </location>
</feature>
<sequence>MNSPVPDQQDTLLIHTGRDPGAYAGYVNPPLFRGSTIIAESFEAWEKAKKTDNPYGNYGRFGSPTIRAFEAAIAELEGGYACQVFPSGLSACTHTLLALLKSGDHVLITDNVYGPTRSFADNMLGRLGIQVEYFDPKLGASIAALIRPQTRLIFLESPGSLSFEIADMPAIAKVAHASGVLVAVDNSWASPLYFKPFQHGADVSIQAATKYILGHSDALLGTVTCNKHAWEIFHPRAQMFGETAGPEDVSLALRGLRTLGVRLRQHWQSGVALAQAIKPHPAVSRVLHPALVDDPSHALWKRDFLGASGLFSFVLASEDQRVVSAFFGALKHFGIGLSWGGFESLALPVGKPKRSASSWPDQGTLIRIHAGLEAPEDLVADISDALDIAHRLAVSGEPARADRFNQWRAGSQSDHRLESPSEPLSRLRV</sequence>
<dbReference type="Gene3D" id="3.40.640.10">
    <property type="entry name" value="Type I PLP-dependent aspartate aminotransferase-like (Major domain)"/>
    <property type="match status" value="1"/>
</dbReference>
<proteinExistence type="inferred from homology"/>